<dbReference type="EMBL" id="OIVN01000624">
    <property type="protein sequence ID" value="SPC83137.1"/>
    <property type="molecule type" value="Genomic_DNA"/>
</dbReference>
<sequence>MFLHHQDIITNVTVSCVGGNNTSLLPVILLEERCIDLILIDRSWMAFLMISIDTRVGSMTDWDLELDNMRTTWLVYAKAKVLNIIPLTCGDDQGNLGGLTMRQGKAVYGKRGGLRSKLGSLVVGGLVDWVVGFDRFGSDNRFWYDKWCADTDTPLKDLFPLLFVCATNWDASIESVVSSPISSISAPSTALYKVLSGRSFLGKAFGVSKPLAIFLSSFGRRLEEDHLLLHCEIASALWYFVFQTFGIHWVIPAKVIDLLFGWHNWFGKHYSGVWNLASALLDVVGVARATWGFMEASSLPDFIASLNTV</sequence>
<name>A0A2N9EWI3_FAGSY</name>
<evidence type="ECO:0000313" key="1">
    <source>
        <dbReference type="EMBL" id="SPC83137.1"/>
    </source>
</evidence>
<accession>A0A2N9EWI3</accession>
<reference evidence="1" key="1">
    <citation type="submission" date="2018-02" db="EMBL/GenBank/DDBJ databases">
        <authorList>
            <person name="Cohen D.B."/>
            <person name="Kent A.D."/>
        </authorList>
    </citation>
    <scope>NUCLEOTIDE SEQUENCE</scope>
</reference>
<organism evidence="1">
    <name type="scientific">Fagus sylvatica</name>
    <name type="common">Beechnut</name>
    <dbReference type="NCBI Taxonomy" id="28930"/>
    <lineage>
        <taxon>Eukaryota</taxon>
        <taxon>Viridiplantae</taxon>
        <taxon>Streptophyta</taxon>
        <taxon>Embryophyta</taxon>
        <taxon>Tracheophyta</taxon>
        <taxon>Spermatophyta</taxon>
        <taxon>Magnoliopsida</taxon>
        <taxon>eudicotyledons</taxon>
        <taxon>Gunneridae</taxon>
        <taxon>Pentapetalae</taxon>
        <taxon>rosids</taxon>
        <taxon>fabids</taxon>
        <taxon>Fagales</taxon>
        <taxon>Fagaceae</taxon>
        <taxon>Fagus</taxon>
    </lineage>
</organism>
<proteinExistence type="predicted"/>
<evidence type="ECO:0008006" key="2">
    <source>
        <dbReference type="Google" id="ProtNLM"/>
    </source>
</evidence>
<dbReference type="AlphaFoldDB" id="A0A2N9EWI3"/>
<protein>
    <recommendedName>
        <fullName evidence="2">Reverse transcriptase zinc-binding domain-containing protein</fullName>
    </recommendedName>
</protein>
<gene>
    <name evidence="1" type="ORF">FSB_LOCUS11019</name>
</gene>